<evidence type="ECO:0000313" key="13">
    <source>
        <dbReference type="EMBL" id="MBV6322473.1"/>
    </source>
</evidence>
<evidence type="ECO:0000259" key="11">
    <source>
        <dbReference type="Pfam" id="PF25988"/>
    </source>
</evidence>
<keyword evidence="3 9" id="KW-0813">Transport</keyword>
<evidence type="ECO:0000256" key="4">
    <source>
        <dbReference type="ARBA" id="ARBA00022475"/>
    </source>
</evidence>
<keyword evidence="6 9" id="KW-0812">Transmembrane</keyword>
<protein>
    <recommendedName>
        <fullName evidence="9">Membrane fusion protein (MFP) family protein</fullName>
    </recommendedName>
</protein>
<evidence type="ECO:0000256" key="6">
    <source>
        <dbReference type="ARBA" id="ARBA00022692"/>
    </source>
</evidence>
<dbReference type="NCBIfam" id="TIGR01843">
    <property type="entry name" value="type_I_hlyD"/>
    <property type="match status" value="1"/>
</dbReference>
<dbReference type="GO" id="GO:0005886">
    <property type="term" value="C:plasma membrane"/>
    <property type="evidence" value="ECO:0007669"/>
    <property type="project" value="UniProtKB-SubCell"/>
</dbReference>
<dbReference type="PANTHER" id="PTHR30386">
    <property type="entry name" value="MEMBRANE FUSION SUBUNIT OF EMRAB-TOLC MULTIDRUG EFFLUX PUMP"/>
    <property type="match status" value="1"/>
</dbReference>
<keyword evidence="5 9" id="KW-0997">Cell inner membrane</keyword>
<organism evidence="13 15">
    <name type="scientific">Duganella violaceipulchra</name>
    <dbReference type="NCBI Taxonomy" id="2849652"/>
    <lineage>
        <taxon>Bacteria</taxon>
        <taxon>Pseudomonadati</taxon>
        <taxon>Pseudomonadota</taxon>
        <taxon>Betaproteobacteria</taxon>
        <taxon>Burkholderiales</taxon>
        <taxon>Oxalobacteraceae</taxon>
        <taxon>Telluria group</taxon>
        <taxon>Duganella</taxon>
    </lineage>
</organism>
<dbReference type="InterPro" id="IPR058982">
    <property type="entry name" value="Beta-barrel_AprE"/>
</dbReference>
<proteinExistence type="inferred from homology"/>
<dbReference type="RefSeq" id="WP_217943243.1">
    <property type="nucleotide sequence ID" value="NZ_JAHTGR010000008.1"/>
</dbReference>
<keyword evidence="10" id="KW-0175">Coiled coil</keyword>
<dbReference type="EMBL" id="JALJZU010000009">
    <property type="protein sequence ID" value="MCP2010678.1"/>
    <property type="molecule type" value="Genomic_DNA"/>
</dbReference>
<evidence type="ECO:0000256" key="5">
    <source>
        <dbReference type="ARBA" id="ARBA00022519"/>
    </source>
</evidence>
<reference evidence="14" key="2">
    <citation type="submission" date="2022-03" db="EMBL/GenBank/DDBJ databases">
        <title>Genome Encyclopedia of Bacteria and Archaea VI: Functional Genomics of Type Strains.</title>
        <authorList>
            <person name="Whitman W."/>
        </authorList>
    </citation>
    <scope>NUCLEOTIDE SEQUENCE</scope>
    <source>
        <strain evidence="14">HSC-15S17</strain>
    </source>
</reference>
<evidence type="ECO:0000313" key="15">
    <source>
        <dbReference type="Proteomes" id="UP001155901"/>
    </source>
</evidence>
<comment type="caution">
    <text evidence="13">The sequence shown here is derived from an EMBL/GenBank/DDBJ whole genome shotgun (WGS) entry which is preliminary data.</text>
</comment>
<dbReference type="Proteomes" id="UP001155901">
    <property type="component" value="Unassembled WGS sequence"/>
</dbReference>
<evidence type="ECO:0000313" key="14">
    <source>
        <dbReference type="EMBL" id="MCP2010678.1"/>
    </source>
</evidence>
<accession>A0AA41H5Z7</accession>
<evidence type="ECO:0000256" key="3">
    <source>
        <dbReference type="ARBA" id="ARBA00022448"/>
    </source>
</evidence>
<gene>
    <name evidence="13" type="ORF">KVP70_16140</name>
    <name evidence="14" type="ORF">L1274_004420</name>
</gene>
<dbReference type="InterPro" id="IPR050739">
    <property type="entry name" value="MFP"/>
</dbReference>
<evidence type="ECO:0000313" key="16">
    <source>
        <dbReference type="Proteomes" id="UP001162889"/>
    </source>
</evidence>
<keyword evidence="8 9" id="KW-0472">Membrane</keyword>
<comment type="similarity">
    <text evidence="2 9">Belongs to the membrane fusion protein (MFP) (TC 8.A.1) family.</text>
</comment>
<dbReference type="AlphaFoldDB" id="A0AA41H5Z7"/>
<evidence type="ECO:0000256" key="9">
    <source>
        <dbReference type="RuleBase" id="RU365093"/>
    </source>
</evidence>
<evidence type="ECO:0000256" key="7">
    <source>
        <dbReference type="ARBA" id="ARBA00022989"/>
    </source>
</evidence>
<dbReference type="PANTHER" id="PTHR30386:SF27">
    <property type="entry name" value="MEMBRANE FUSION PROTEIN (MFP) FAMILY PROTEIN"/>
    <property type="match status" value="1"/>
</dbReference>
<dbReference type="Proteomes" id="UP001162889">
    <property type="component" value="Unassembled WGS sequence"/>
</dbReference>
<comment type="subcellular location">
    <subcellularLocation>
        <location evidence="1 9">Cell inner membrane</location>
        <topology evidence="1 9">Single-pass membrane protein</topology>
    </subcellularLocation>
</comment>
<dbReference type="EMBL" id="JAHTGR010000008">
    <property type="protein sequence ID" value="MBV6322473.1"/>
    <property type="molecule type" value="Genomic_DNA"/>
</dbReference>
<feature type="domain" description="AprE-like beta-barrel" evidence="12">
    <location>
        <begin position="347"/>
        <end position="434"/>
    </location>
</feature>
<dbReference type="Pfam" id="PF25988">
    <property type="entry name" value="HH_CyaD"/>
    <property type="match status" value="1"/>
</dbReference>
<evidence type="ECO:0000256" key="8">
    <source>
        <dbReference type="ARBA" id="ARBA00023136"/>
    </source>
</evidence>
<reference evidence="13" key="1">
    <citation type="submission" date="2021-07" db="EMBL/GenBank/DDBJ databases">
        <title>Characterization of violacein-producing bacteria and related species.</title>
        <authorList>
            <person name="Wilson H.S."/>
            <person name="De Leon M.E."/>
        </authorList>
    </citation>
    <scope>NUCLEOTIDE SEQUENCE</scope>
    <source>
        <strain evidence="13">HSC-15S17</strain>
    </source>
</reference>
<keyword evidence="16" id="KW-1185">Reference proteome</keyword>
<dbReference type="InterPro" id="IPR010129">
    <property type="entry name" value="T1SS_HlyD"/>
</dbReference>
<dbReference type="GO" id="GO:0015031">
    <property type="term" value="P:protein transport"/>
    <property type="evidence" value="ECO:0007669"/>
    <property type="project" value="InterPro"/>
</dbReference>
<evidence type="ECO:0000256" key="1">
    <source>
        <dbReference type="ARBA" id="ARBA00004377"/>
    </source>
</evidence>
<evidence type="ECO:0000256" key="2">
    <source>
        <dbReference type="ARBA" id="ARBA00009477"/>
    </source>
</evidence>
<dbReference type="InterPro" id="IPR059040">
    <property type="entry name" value="HH_CyaD-like"/>
</dbReference>
<dbReference type="Pfam" id="PF26002">
    <property type="entry name" value="Beta-barrel_AprE"/>
    <property type="match status" value="1"/>
</dbReference>
<evidence type="ECO:0000256" key="10">
    <source>
        <dbReference type="SAM" id="Coils"/>
    </source>
</evidence>
<feature type="transmembrane region" description="Helical" evidence="9">
    <location>
        <begin position="44"/>
        <end position="65"/>
    </location>
</feature>
<feature type="coiled-coil region" evidence="10">
    <location>
        <begin position="235"/>
        <end position="304"/>
    </location>
</feature>
<name>A0AA41H5Z7_9BURK</name>
<feature type="domain" description="CyaD-like alpha-helical hairpin" evidence="11">
    <location>
        <begin position="121"/>
        <end position="307"/>
    </location>
</feature>
<keyword evidence="4 9" id="KW-1003">Cell membrane</keyword>
<evidence type="ECO:0000259" key="12">
    <source>
        <dbReference type="Pfam" id="PF26002"/>
    </source>
</evidence>
<sequence>MKLKTFCAAWADRLRNAGDRARPDSSYEFLPGHLEILHRPASPWARGVALSLALLLLLALVWAIVGRLDIHASAAGQVIASSRSKVIQPLEQAEVVAIRVGDGQRVKAGQVLLDLKLVGAGADTVRLHEQLAFNQLEKSRFLALLANDPIAAFVPPDGADPAQVANTRLHLADEWQVLRARMQDLESEIQVNTANQQATVRDLDSLDKVHTNVATRMNSLRKLEEQGMVSRVGLLEKDKEQLDIEQRQVQQSAQQKVLRAQELNLADRKRTYLAQTRRDYADKLTQANNAIIDLQQKLAKAVERQDLQSLRSPVDGVVQQLAVHTVGGVVTPAQVLMIVVPDATELEAEVNLLNQDVGFTVPGQPVAVKVDAFPYSRYGTVPATLSFVSHDAVKDERLGYVFPARVRLTQDYIMVDGRRMPLQPGMSVVAEVKTDTRRVIDYLLSPVREYQATAMRER</sequence>
<keyword evidence="7 9" id="KW-1133">Transmembrane helix</keyword>